<organism evidence="2 3">
    <name type="scientific">Caproiciproducens galactitolivorans</name>
    <dbReference type="NCBI Taxonomy" id="642589"/>
    <lineage>
        <taxon>Bacteria</taxon>
        <taxon>Bacillati</taxon>
        <taxon>Bacillota</taxon>
        <taxon>Clostridia</taxon>
        <taxon>Eubacteriales</taxon>
        <taxon>Acutalibacteraceae</taxon>
        <taxon>Caproiciproducens</taxon>
    </lineage>
</organism>
<keyword evidence="1" id="KW-0472">Membrane</keyword>
<proteinExistence type="predicted"/>
<feature type="transmembrane region" description="Helical" evidence="1">
    <location>
        <begin position="37"/>
        <end position="58"/>
    </location>
</feature>
<evidence type="ECO:0000313" key="2">
    <source>
        <dbReference type="EMBL" id="MCY1714528.1"/>
    </source>
</evidence>
<evidence type="ECO:0000313" key="3">
    <source>
        <dbReference type="Proteomes" id="UP001082703"/>
    </source>
</evidence>
<comment type="caution">
    <text evidence="2">The sequence shown here is derived from an EMBL/GenBank/DDBJ whole genome shotgun (WGS) entry which is preliminary data.</text>
</comment>
<keyword evidence="3" id="KW-1185">Reference proteome</keyword>
<evidence type="ECO:0000256" key="1">
    <source>
        <dbReference type="SAM" id="Phobius"/>
    </source>
</evidence>
<gene>
    <name evidence="2" type="ORF">OUY18_09710</name>
</gene>
<dbReference type="RefSeq" id="WP_268058582.1">
    <property type="nucleotide sequence ID" value="NZ_JAPOHA010000009.1"/>
</dbReference>
<keyword evidence="1" id="KW-1133">Transmembrane helix</keyword>
<sequence length="88" mass="8899">MPNNMVVLLSLCGVFALLILIQVIVKAPKPVQRAAGGVITGLCALAAVNFTGFFTGVSLPLSPLTIGVSGAAGIPGVTMLLLLNLIVK</sequence>
<dbReference type="Pfam" id="PF07441">
    <property type="entry name" value="BofA"/>
    <property type="match status" value="1"/>
</dbReference>
<protein>
    <submittedName>
        <fullName evidence="2">Pro-sigmaK processing inhibitor BofA family protein</fullName>
    </submittedName>
</protein>
<name>A0ABT4BUF3_9FIRM</name>
<dbReference type="InterPro" id="IPR010001">
    <property type="entry name" value="BofA"/>
</dbReference>
<feature type="transmembrane region" description="Helical" evidence="1">
    <location>
        <begin position="64"/>
        <end position="87"/>
    </location>
</feature>
<reference evidence="2 3" key="1">
    <citation type="submission" date="2022-11" db="EMBL/GenBank/DDBJ databases">
        <authorList>
            <person name="Caiyu Z."/>
        </authorList>
    </citation>
    <scope>NUCLEOTIDE SEQUENCE [LARGE SCALE GENOMIC DNA]</scope>
    <source>
        <strain evidence="2 3">YR-4</strain>
    </source>
</reference>
<feature type="transmembrane region" description="Helical" evidence="1">
    <location>
        <begin position="6"/>
        <end position="25"/>
    </location>
</feature>
<dbReference type="EMBL" id="JAPOHA010000009">
    <property type="protein sequence ID" value="MCY1714528.1"/>
    <property type="molecule type" value="Genomic_DNA"/>
</dbReference>
<accession>A0ABT4BUF3</accession>
<keyword evidence="1" id="KW-0812">Transmembrane</keyword>
<dbReference type="Proteomes" id="UP001082703">
    <property type="component" value="Unassembled WGS sequence"/>
</dbReference>